<dbReference type="EnsemblMetazoa" id="XM_014399093.2">
    <property type="protein sequence ID" value="XP_014254579.1"/>
    <property type="gene ID" value="LOC106669554"/>
</dbReference>
<protein>
    <recommendedName>
        <fullName evidence="2">BTB domain-containing protein</fullName>
    </recommendedName>
</protein>
<reference evidence="3" key="1">
    <citation type="submission" date="2022-01" db="UniProtKB">
        <authorList>
            <consortium name="EnsemblMetazoa"/>
        </authorList>
    </citation>
    <scope>IDENTIFICATION</scope>
</reference>
<dbReference type="GO" id="GO:0022008">
    <property type="term" value="P:neurogenesis"/>
    <property type="evidence" value="ECO:0007669"/>
    <property type="project" value="TreeGrafter"/>
</dbReference>
<feature type="region of interest" description="Disordered" evidence="1">
    <location>
        <begin position="297"/>
        <end position="443"/>
    </location>
</feature>
<keyword evidence="4" id="KW-1185">Reference proteome</keyword>
<dbReference type="InterPro" id="IPR011333">
    <property type="entry name" value="SKP1/BTB/POZ_sf"/>
</dbReference>
<dbReference type="GO" id="GO:0005829">
    <property type="term" value="C:cytosol"/>
    <property type="evidence" value="ECO:0007669"/>
    <property type="project" value="TreeGrafter"/>
</dbReference>
<dbReference type="AlphaFoldDB" id="A0A8I6S0A0"/>
<dbReference type="Pfam" id="PF07707">
    <property type="entry name" value="BACK"/>
    <property type="match status" value="1"/>
</dbReference>
<dbReference type="Gene3D" id="3.30.710.10">
    <property type="entry name" value="Potassium Channel Kv1.1, Chain A"/>
    <property type="match status" value="1"/>
</dbReference>
<feature type="compositionally biased region" description="Basic and acidic residues" evidence="1">
    <location>
        <begin position="351"/>
        <end position="366"/>
    </location>
</feature>
<dbReference type="SUPFAM" id="SSF54695">
    <property type="entry name" value="POZ domain"/>
    <property type="match status" value="1"/>
</dbReference>
<accession>A0A8I6S0A0</accession>
<dbReference type="Gene3D" id="1.25.40.420">
    <property type="match status" value="1"/>
</dbReference>
<dbReference type="CDD" id="cd18186">
    <property type="entry name" value="BTB_POZ_ZBTB_KLHL-like"/>
    <property type="match status" value="1"/>
</dbReference>
<sequence>MLYKSTVPLRGSSENLSDWRTNKKTWAEKIEYMYKSNHGCDISVKIVNGKSETWFKAHRFILGASSEVLESVMKTEVFKIPGEATIVFTNINPDSFKIFLDFIYTGEGAPSTSQQAIELHRIADKLWVPELKEVSSAYIEDKVNASNVMETYVFADVYKKDELKRRCIEIIQNETKEVINDVNVTNFSPQFLVVILDQPALSIKECELFRLVVKWFSSYRETDVCAKACVHNPTDDMNKRLEHCLMSRFRFMSMSADEFLEGPMRAGMLSKKDELAILGHIASKTCKLPYPVCFNRNPRTNLEDNKKKKENNQNIEVREVTPDTTSPVDPSDKGETDGKRLRKSKSSVVIREPEQQKQDKSQNSDSDKDDNSEESFHAKSQKTDSVYRVDKDGSTPPPTIGVQQVSSVVPGYLNQIVSERTKPTKPRRSKRTSATSNKNASNK</sequence>
<evidence type="ECO:0000313" key="4">
    <source>
        <dbReference type="Proteomes" id="UP000494040"/>
    </source>
</evidence>
<feature type="compositionally biased region" description="Basic and acidic residues" evidence="1">
    <location>
        <begin position="374"/>
        <end position="393"/>
    </location>
</feature>
<evidence type="ECO:0000259" key="2">
    <source>
        <dbReference type="PROSITE" id="PS50097"/>
    </source>
</evidence>
<dbReference type="PANTHER" id="PTHR45774:SF3">
    <property type="entry name" value="BTB (POZ) DOMAIN-CONTAINING 2B-RELATED"/>
    <property type="match status" value="1"/>
</dbReference>
<dbReference type="PROSITE" id="PS50097">
    <property type="entry name" value="BTB"/>
    <property type="match status" value="1"/>
</dbReference>
<dbReference type="SMART" id="SM00225">
    <property type="entry name" value="BTB"/>
    <property type="match status" value="1"/>
</dbReference>
<dbReference type="Proteomes" id="UP000494040">
    <property type="component" value="Unassembled WGS sequence"/>
</dbReference>
<feature type="compositionally biased region" description="Polar residues" evidence="1">
    <location>
        <begin position="434"/>
        <end position="443"/>
    </location>
</feature>
<dbReference type="Pfam" id="PF00651">
    <property type="entry name" value="BTB"/>
    <property type="match status" value="1"/>
</dbReference>
<dbReference type="EnsemblMetazoa" id="XM_014399090.2">
    <property type="protein sequence ID" value="XP_014254576.1"/>
    <property type="gene ID" value="LOC106669554"/>
</dbReference>
<organism evidence="3 4">
    <name type="scientific">Cimex lectularius</name>
    <name type="common">Bed bug</name>
    <name type="synonym">Acanthia lectularia</name>
    <dbReference type="NCBI Taxonomy" id="79782"/>
    <lineage>
        <taxon>Eukaryota</taxon>
        <taxon>Metazoa</taxon>
        <taxon>Ecdysozoa</taxon>
        <taxon>Arthropoda</taxon>
        <taxon>Hexapoda</taxon>
        <taxon>Insecta</taxon>
        <taxon>Pterygota</taxon>
        <taxon>Neoptera</taxon>
        <taxon>Paraneoptera</taxon>
        <taxon>Hemiptera</taxon>
        <taxon>Heteroptera</taxon>
        <taxon>Panheteroptera</taxon>
        <taxon>Cimicomorpha</taxon>
        <taxon>Cimicidae</taxon>
        <taxon>Cimex</taxon>
    </lineage>
</organism>
<evidence type="ECO:0000313" key="3">
    <source>
        <dbReference type="EnsemblMetazoa" id="XP_014254576.1"/>
    </source>
</evidence>
<dbReference type="KEGG" id="clec:106669554"/>
<name>A0A8I6S0A0_CIMLE</name>
<dbReference type="InterPro" id="IPR000210">
    <property type="entry name" value="BTB/POZ_dom"/>
</dbReference>
<feature type="domain" description="BTB" evidence="2">
    <location>
        <begin position="40"/>
        <end position="112"/>
    </location>
</feature>
<gene>
    <name evidence="3" type="primary">106669554</name>
</gene>
<evidence type="ECO:0000256" key="1">
    <source>
        <dbReference type="SAM" id="MobiDB-lite"/>
    </source>
</evidence>
<dbReference type="InterPro" id="IPR011705">
    <property type="entry name" value="BACK"/>
</dbReference>
<feature type="compositionally biased region" description="Basic and acidic residues" evidence="1">
    <location>
        <begin position="330"/>
        <end position="339"/>
    </location>
</feature>
<dbReference type="PANTHER" id="PTHR45774">
    <property type="entry name" value="BTB/POZ DOMAIN-CONTAINING"/>
    <property type="match status" value="1"/>
</dbReference>
<dbReference type="OrthoDB" id="45365at2759"/>
<feature type="compositionally biased region" description="Basic and acidic residues" evidence="1">
    <location>
        <begin position="301"/>
        <end position="321"/>
    </location>
</feature>
<proteinExistence type="predicted"/>